<sequence>MTATKVEVPASTKIGVGSLEPAPDPAITGLLTVGYVDKEKGGHRPGRIKDFATWEMQMSSCCPEPSTLLTRMINLGGFGLRWLYILMDRNKTFMGPLSSALTPPICVERHWVSLIEFTIQLDLMICSPPMNFVQNIKKAINASSPIDQKSYRYPKDTLIHPSFPLGTHNCFFANAVVVSNVLGGGPWFQAVASTSNSAGPVPFHLLSRRMYGALICQTAWYFKGFPKDPTYMKVLVCRGQCAPFDQVLHLSQDPFRPFSSQLLFIKRMWSWFAPNLIFEPVANKKNYILATIVLVPFLIGWGFTISKLDWVIVRPELSTRSRRLSPGHFSLLMSFGMRVLSSGVVTGTMCFLLYRHASPLSSGSTEVGSRREIPCDGIVIHWLTYVYIVLPDSPIPFGIYNVRGSFFANAVLVSLNHRTRYRRMLTETIALRSSVRFPSTSNAPVRAT</sequence>
<evidence type="ECO:0000256" key="1">
    <source>
        <dbReference type="SAM" id="Phobius"/>
    </source>
</evidence>
<dbReference type="EMBL" id="DS547098">
    <property type="protein sequence ID" value="EDR09866.1"/>
    <property type="molecule type" value="Genomic_DNA"/>
</dbReference>
<gene>
    <name evidence="2" type="ORF">LACBIDRAFT_325735</name>
</gene>
<dbReference type="HOGENOM" id="CLU_611196_0_0_1"/>
<keyword evidence="1" id="KW-0472">Membrane</keyword>
<dbReference type="KEGG" id="lbc:LACBIDRAFT_325735"/>
<evidence type="ECO:0000313" key="2">
    <source>
        <dbReference type="EMBL" id="EDR09866.1"/>
    </source>
</evidence>
<dbReference type="GeneID" id="6074998"/>
<dbReference type="Proteomes" id="UP000001194">
    <property type="component" value="Unassembled WGS sequence"/>
</dbReference>
<dbReference type="OrthoDB" id="2971182at2759"/>
<organism evidence="3">
    <name type="scientific">Laccaria bicolor (strain S238N-H82 / ATCC MYA-4686)</name>
    <name type="common">Bicoloured deceiver</name>
    <name type="synonym">Laccaria laccata var. bicolor</name>
    <dbReference type="NCBI Taxonomy" id="486041"/>
    <lineage>
        <taxon>Eukaryota</taxon>
        <taxon>Fungi</taxon>
        <taxon>Dikarya</taxon>
        <taxon>Basidiomycota</taxon>
        <taxon>Agaricomycotina</taxon>
        <taxon>Agaricomycetes</taxon>
        <taxon>Agaricomycetidae</taxon>
        <taxon>Agaricales</taxon>
        <taxon>Agaricineae</taxon>
        <taxon>Hydnangiaceae</taxon>
        <taxon>Laccaria</taxon>
    </lineage>
</organism>
<name>B0D617_LACBS</name>
<reference evidence="2 3" key="1">
    <citation type="journal article" date="2008" name="Nature">
        <title>The genome of Laccaria bicolor provides insights into mycorrhizal symbiosis.</title>
        <authorList>
            <person name="Martin F."/>
            <person name="Aerts A."/>
            <person name="Ahren D."/>
            <person name="Brun A."/>
            <person name="Danchin E.G.J."/>
            <person name="Duchaussoy F."/>
            <person name="Gibon J."/>
            <person name="Kohler A."/>
            <person name="Lindquist E."/>
            <person name="Pereda V."/>
            <person name="Salamov A."/>
            <person name="Shapiro H.J."/>
            <person name="Wuyts J."/>
            <person name="Blaudez D."/>
            <person name="Buee M."/>
            <person name="Brokstein P."/>
            <person name="Canbaeck B."/>
            <person name="Cohen D."/>
            <person name="Courty P.E."/>
            <person name="Coutinho P.M."/>
            <person name="Delaruelle C."/>
            <person name="Detter J.C."/>
            <person name="Deveau A."/>
            <person name="DiFazio S."/>
            <person name="Duplessis S."/>
            <person name="Fraissinet-Tachet L."/>
            <person name="Lucic E."/>
            <person name="Frey-Klett P."/>
            <person name="Fourrey C."/>
            <person name="Feussner I."/>
            <person name="Gay G."/>
            <person name="Grimwood J."/>
            <person name="Hoegger P.J."/>
            <person name="Jain P."/>
            <person name="Kilaru S."/>
            <person name="Labbe J."/>
            <person name="Lin Y.C."/>
            <person name="Legue V."/>
            <person name="Le Tacon F."/>
            <person name="Marmeisse R."/>
            <person name="Melayah D."/>
            <person name="Montanini B."/>
            <person name="Muratet M."/>
            <person name="Nehls U."/>
            <person name="Niculita-Hirzel H."/>
            <person name="Oudot-Le Secq M.P."/>
            <person name="Peter M."/>
            <person name="Quesneville H."/>
            <person name="Rajashekar B."/>
            <person name="Reich M."/>
            <person name="Rouhier N."/>
            <person name="Schmutz J."/>
            <person name="Yin T."/>
            <person name="Chalot M."/>
            <person name="Henrissat B."/>
            <person name="Kuees U."/>
            <person name="Lucas S."/>
            <person name="Van de Peer Y."/>
            <person name="Podila G.K."/>
            <person name="Polle A."/>
            <person name="Pukkila P.J."/>
            <person name="Richardson P.M."/>
            <person name="Rouze P."/>
            <person name="Sanders I.R."/>
            <person name="Stajich J.E."/>
            <person name="Tunlid A."/>
            <person name="Tuskan G."/>
            <person name="Grigoriev I.V."/>
        </authorList>
    </citation>
    <scope>NUCLEOTIDE SEQUENCE [LARGE SCALE GENOMIC DNA]</scope>
    <source>
        <strain evidence="3">S238N-H82 / ATCC MYA-4686</strain>
    </source>
</reference>
<accession>B0D617</accession>
<protein>
    <submittedName>
        <fullName evidence="2">Predicted protein</fullName>
    </submittedName>
</protein>
<dbReference type="AlphaFoldDB" id="B0D617"/>
<feature type="transmembrane region" description="Helical" evidence="1">
    <location>
        <begin position="287"/>
        <end position="308"/>
    </location>
</feature>
<keyword evidence="1" id="KW-0812">Transmembrane</keyword>
<dbReference type="RefSeq" id="XP_001879251.1">
    <property type="nucleotide sequence ID" value="XM_001879216.1"/>
</dbReference>
<keyword evidence="1" id="KW-1133">Transmembrane helix</keyword>
<dbReference type="InParanoid" id="B0D617"/>
<proteinExistence type="predicted"/>
<keyword evidence="3" id="KW-1185">Reference proteome</keyword>
<evidence type="ECO:0000313" key="3">
    <source>
        <dbReference type="Proteomes" id="UP000001194"/>
    </source>
</evidence>
<feature type="transmembrane region" description="Helical" evidence="1">
    <location>
        <begin position="329"/>
        <end position="354"/>
    </location>
</feature>